<organism evidence="3">
    <name type="scientific">Taenia asiatica</name>
    <name type="common">Asian tapeworm</name>
    <dbReference type="NCBI Taxonomy" id="60517"/>
    <lineage>
        <taxon>Eukaryota</taxon>
        <taxon>Metazoa</taxon>
        <taxon>Spiralia</taxon>
        <taxon>Lophotrochozoa</taxon>
        <taxon>Platyhelminthes</taxon>
        <taxon>Cestoda</taxon>
        <taxon>Eucestoda</taxon>
        <taxon>Cyclophyllidea</taxon>
        <taxon>Taeniidae</taxon>
        <taxon>Taenia</taxon>
    </lineage>
</organism>
<evidence type="ECO:0000313" key="1">
    <source>
        <dbReference type="EMBL" id="VDK24277.1"/>
    </source>
</evidence>
<gene>
    <name evidence="1" type="ORF">TASK_LOCUS2078</name>
</gene>
<protein>
    <submittedName>
        <fullName evidence="3">DDE_3 domain-containing protein</fullName>
    </submittedName>
</protein>
<keyword evidence="2" id="KW-1185">Reference proteome</keyword>
<proteinExistence type="predicted"/>
<dbReference type="WBParaSite" id="TASK_0000207701-mRNA-1">
    <property type="protein sequence ID" value="TASK_0000207701-mRNA-1"/>
    <property type="gene ID" value="TASK_0000207701"/>
</dbReference>
<name>A0A0R3VXD3_TAEAS</name>
<sequence>MVIRFAYSSSFWIEDIIGQFFFPIAAGQAITVSAARYRDMVNQFLPESHDVHVDDVQLQQDGATCHRAREVVRLFWASLPVLVIAVGRSGHEIQRLSFS</sequence>
<dbReference type="EMBL" id="UYRS01000960">
    <property type="protein sequence ID" value="VDK24277.1"/>
    <property type="molecule type" value="Genomic_DNA"/>
</dbReference>
<dbReference type="AlphaFoldDB" id="A0A0R3VXD3"/>
<dbReference type="Proteomes" id="UP000282613">
    <property type="component" value="Unassembled WGS sequence"/>
</dbReference>
<evidence type="ECO:0000313" key="3">
    <source>
        <dbReference type="WBParaSite" id="TASK_0000207701-mRNA-1"/>
    </source>
</evidence>
<evidence type="ECO:0000313" key="2">
    <source>
        <dbReference type="Proteomes" id="UP000282613"/>
    </source>
</evidence>
<reference evidence="3" key="1">
    <citation type="submission" date="2017-02" db="UniProtKB">
        <authorList>
            <consortium name="WormBaseParasite"/>
        </authorList>
    </citation>
    <scope>IDENTIFICATION</scope>
</reference>
<dbReference type="OrthoDB" id="7943376at2759"/>
<accession>A0A0R3VXD3</accession>
<reference evidence="1 2" key="2">
    <citation type="submission" date="2018-11" db="EMBL/GenBank/DDBJ databases">
        <authorList>
            <consortium name="Pathogen Informatics"/>
        </authorList>
    </citation>
    <scope>NUCLEOTIDE SEQUENCE [LARGE SCALE GENOMIC DNA]</scope>
</reference>